<dbReference type="EC" id="7.6.2.2" evidence="3"/>
<evidence type="ECO:0000259" key="15">
    <source>
        <dbReference type="PROSITE" id="PS50893"/>
    </source>
</evidence>
<keyword evidence="8" id="KW-0067">ATP-binding</keyword>
<dbReference type="PROSITE" id="PS50929">
    <property type="entry name" value="ABC_TM1F"/>
    <property type="match status" value="2"/>
</dbReference>
<feature type="transmembrane region" description="Helical" evidence="14">
    <location>
        <begin position="1170"/>
        <end position="1188"/>
    </location>
</feature>
<feature type="compositionally biased region" description="Basic and acidic residues" evidence="13">
    <location>
        <begin position="907"/>
        <end position="916"/>
    </location>
</feature>
<dbReference type="InterPro" id="IPR003593">
    <property type="entry name" value="AAA+_ATPase"/>
</dbReference>
<comment type="similarity">
    <text evidence="2">Belongs to the ABC transporter superfamily. ABCC family. Conjugate transporter (TC 3.A.1.208) subfamily.</text>
</comment>
<accession>A0A9D4XLE4</accession>
<evidence type="ECO:0000256" key="11">
    <source>
        <dbReference type="ARBA" id="ARBA00023136"/>
    </source>
</evidence>
<feature type="transmembrane region" description="Helical" evidence="14">
    <location>
        <begin position="541"/>
        <end position="563"/>
    </location>
</feature>
<evidence type="ECO:0000256" key="14">
    <source>
        <dbReference type="SAM" id="Phobius"/>
    </source>
</evidence>
<evidence type="ECO:0000259" key="16">
    <source>
        <dbReference type="PROSITE" id="PS50929"/>
    </source>
</evidence>
<evidence type="ECO:0000256" key="4">
    <source>
        <dbReference type="ARBA" id="ARBA00022448"/>
    </source>
</evidence>
<proteinExistence type="inferred from homology"/>
<dbReference type="InterPro" id="IPR050173">
    <property type="entry name" value="ABC_transporter_C-like"/>
</dbReference>
<dbReference type="SUPFAM" id="SSF90123">
    <property type="entry name" value="ABC transporter transmembrane region"/>
    <property type="match status" value="2"/>
</dbReference>
<dbReference type="PANTHER" id="PTHR24223:SF165">
    <property type="entry name" value="ABC TRANSPORTER C FAMILY MEMBER 15-RELATED"/>
    <property type="match status" value="1"/>
</dbReference>
<protein>
    <recommendedName>
        <fullName evidence="3">ABC-type xenobiotic transporter</fullName>
        <ecNumber evidence="3">7.6.2.2</ecNumber>
    </recommendedName>
</protein>
<dbReference type="EMBL" id="JAMSHJ010000004">
    <property type="protein sequence ID" value="KAI5423164.1"/>
    <property type="molecule type" value="Genomic_DNA"/>
</dbReference>
<comment type="catalytic activity">
    <reaction evidence="12">
        <text>ATP + H2O + xenobioticSide 1 = ADP + phosphate + xenobioticSide 2.</text>
        <dbReference type="EC" id="7.6.2.2"/>
    </reaction>
</comment>
<feature type="domain" description="ABC transmembrane type-1" evidence="16">
    <location>
        <begin position="315"/>
        <end position="596"/>
    </location>
</feature>
<dbReference type="GO" id="GO:0005524">
    <property type="term" value="F:ATP binding"/>
    <property type="evidence" value="ECO:0007669"/>
    <property type="project" value="UniProtKB-KW"/>
</dbReference>
<feature type="transmembrane region" description="Helical" evidence="14">
    <location>
        <begin position="145"/>
        <end position="166"/>
    </location>
</feature>
<dbReference type="CDD" id="cd03244">
    <property type="entry name" value="ABCC_MRP_domain2"/>
    <property type="match status" value="1"/>
</dbReference>
<feature type="transmembrane region" description="Helical" evidence="14">
    <location>
        <begin position="427"/>
        <end position="448"/>
    </location>
</feature>
<dbReference type="InterPro" id="IPR017871">
    <property type="entry name" value="ABC_transporter-like_CS"/>
</dbReference>
<dbReference type="InterPro" id="IPR003439">
    <property type="entry name" value="ABC_transporter-like_ATP-bd"/>
</dbReference>
<dbReference type="FunFam" id="1.20.1560.10:FF:000002">
    <property type="entry name" value="ABC transporter C family member 5"/>
    <property type="match status" value="1"/>
</dbReference>
<dbReference type="FunFam" id="3.40.50.300:FF:000508">
    <property type="entry name" value="ABC transporter C family member 5"/>
    <property type="match status" value="1"/>
</dbReference>
<dbReference type="InterPro" id="IPR044726">
    <property type="entry name" value="ABCC_6TM_D2"/>
</dbReference>
<dbReference type="Gene3D" id="3.40.50.300">
    <property type="entry name" value="P-loop containing nucleotide triphosphate hydrolases"/>
    <property type="match status" value="2"/>
</dbReference>
<feature type="domain" description="ABC transporter" evidence="15">
    <location>
        <begin position="1261"/>
        <end position="1495"/>
    </location>
</feature>
<keyword evidence="7" id="KW-0547">Nucleotide-binding</keyword>
<dbReference type="InterPro" id="IPR036640">
    <property type="entry name" value="ABC1_TM_sf"/>
</dbReference>
<keyword evidence="18" id="KW-1185">Reference proteome</keyword>
<keyword evidence="4" id="KW-0813">Transport</keyword>
<evidence type="ECO:0000256" key="2">
    <source>
        <dbReference type="ARBA" id="ARBA00009726"/>
    </source>
</evidence>
<feature type="transmembrane region" description="Helical" evidence="14">
    <location>
        <begin position="454"/>
        <end position="473"/>
    </location>
</feature>
<feature type="transmembrane region" description="Helical" evidence="14">
    <location>
        <begin position="81"/>
        <end position="101"/>
    </location>
</feature>
<evidence type="ECO:0000256" key="6">
    <source>
        <dbReference type="ARBA" id="ARBA00022737"/>
    </source>
</evidence>
<evidence type="ECO:0000256" key="3">
    <source>
        <dbReference type="ARBA" id="ARBA00012191"/>
    </source>
</evidence>
<comment type="caution">
    <text evidence="17">The sequence shown here is derived from an EMBL/GenBank/DDBJ whole genome shotgun (WGS) entry which is preliminary data.</text>
</comment>
<dbReference type="Pfam" id="PF00005">
    <property type="entry name" value="ABC_tran"/>
    <property type="match status" value="2"/>
</dbReference>
<keyword evidence="9" id="KW-1278">Translocase</keyword>
<evidence type="ECO:0000256" key="5">
    <source>
        <dbReference type="ARBA" id="ARBA00022692"/>
    </source>
</evidence>
<feature type="transmembrane region" description="Helical" evidence="14">
    <location>
        <begin position="113"/>
        <end position="133"/>
    </location>
</feature>
<dbReference type="PROSITE" id="PS50893">
    <property type="entry name" value="ABC_TRANSPORTER_2"/>
    <property type="match status" value="2"/>
</dbReference>
<gene>
    <name evidence="17" type="ORF">KIW84_046231</name>
</gene>
<dbReference type="Gramene" id="Psat04G0623100-T1">
    <property type="protein sequence ID" value="KAI5423164.1"/>
    <property type="gene ID" value="KIW84_046231"/>
</dbReference>
<sequence>MKLHDFDITFHLDFSELRSFSWQPLLSPCLLEHVTLPLEFGFFVILLVQLFRNCMNNVVTKQNKLSEVNPNAIKFGFASKISLFCTTLLFAVHALMLVLIINHDEPECTSKLQALTSEIAQVLSYAIVVIAIGKMLKRPNAYFPWIVRAWWVFSFLLSIISTILHVHFSVEKNGTIGVTEYADLLGLVSSTCLLVVSTRGKTGIDIIATKNGSIAEPLLGEKNEKHSSEFVRESSPYGKATLFQLITFSWLNPLFAVGYKKPLQLNDIPDLDIKDSAEYLNCSFDESLRQVKEKDGTTNPSIYKAIYLFARKKAAINAFFAIICASASYVGPYLITDFVNFLTEKEIRGVKSGYLLSLGFLCAKMVETIAQRQWIFGARQLGLRLRAGLIAHIYKKGLHLSSRSRQSHSGGEIMNYMSVDVQRITDFVWYVNVIWMLPIQISLAVFILQTNLGLGSLAALAATLAVMALNIPLTKIQKRYQTKIMDAKDNRMKTTSEILKNMRTLKLQAWDSEFFQRIASLRIVEYSWLLKSLRQQAFSAFIFWGSPTFISVITFWTCMFLGIELTAGRVLSAFATFRMLQDPIFSLPDLLNVIAQGKVSVDRIASFLKKEEIQHDAIEYVANDKTEFDVAVERGRFSWDPESTTPTLDEIELKVKRGTKVAICGSVGSGKSSVLSGILGEIYKQSGNVKISGTKAYVPQSAWILTGNIRDNITFGKEFDEDKYEKTVEACALKKDFELFSCGDLTEIGERGINMSGGQKQRIQIARAVYQDADIYLFDDPFSAVDAHTGTHLFQECLMGILKEKTILFVTHQVEFLPAADLILVMQNGRIAQAGTFEELLKQNIGFEVLVGAHSKALESVLMVENTSKTNLNPIPEGECITYSHSSSELLHTKLDTVQDNPPDNKGNNDGKLVQDEERETGSISREVYWAYLTTVKGGLLVPIIILAQSSFQILQIASNYWMAWVCPTKSDAKPIYDMNFILLIYMVLSVAGALCVLLRAMLVLNVGLWTAQSFFTRMLHNVQRAPMSFFDSTPTGRILNRASTDQSVLDLEIANRVGWCAFSIIQILGTIAVMCQAAWQVFIIFIPVTAICIWYQRYYNPTARELARLAQIQITPILHHFSESLAGAASIRAFDQEGRFMSTNLVLLDGFSRPWFHNVSAMEWLSFRLNLLSNFVFAFSLVLLVSLPEGFINPSIAGLAVTYGINLNVLQASVIWNICNAENKMISVERILQYTNLASESPLVIENCRPPRNWPETGTISFQNLQIRYAEHLPSVLKNITCTFPGRKKIGVVGRTGSGKSTLIQAIFRVVEPREGCIMIDNVDICEIGLHDLRSRLSIIPQDPALFEGTVRGNLDPLEQYSDIEVWEALDKCQLGHLVRAMDEKLDSPVVENGDNWSAGQRQLFCLGRALLKKSSILVLDEATASVDSATDGVIQDIICQEFNNRTVVTIAHRIHTVIDSDLVLVLSDGRIAEYDEPSKLLEREDSFFYKLIKEYSSRSHSFNNLATQHVQNKE</sequence>
<name>A0A9D4XLE4_PEA</name>
<feature type="transmembrane region" description="Helical" evidence="14">
    <location>
        <begin position="178"/>
        <end position="196"/>
    </location>
</feature>
<dbReference type="SMART" id="SM00382">
    <property type="entry name" value="AAA"/>
    <property type="match status" value="2"/>
</dbReference>
<evidence type="ECO:0000313" key="18">
    <source>
        <dbReference type="Proteomes" id="UP001058974"/>
    </source>
</evidence>
<organism evidence="17 18">
    <name type="scientific">Pisum sativum</name>
    <name type="common">Garden pea</name>
    <name type="synonym">Lathyrus oleraceus</name>
    <dbReference type="NCBI Taxonomy" id="3888"/>
    <lineage>
        <taxon>Eukaryota</taxon>
        <taxon>Viridiplantae</taxon>
        <taxon>Streptophyta</taxon>
        <taxon>Embryophyta</taxon>
        <taxon>Tracheophyta</taxon>
        <taxon>Spermatophyta</taxon>
        <taxon>Magnoliopsida</taxon>
        <taxon>eudicotyledons</taxon>
        <taxon>Gunneridae</taxon>
        <taxon>Pentapetalae</taxon>
        <taxon>rosids</taxon>
        <taxon>fabids</taxon>
        <taxon>Fabales</taxon>
        <taxon>Fabaceae</taxon>
        <taxon>Papilionoideae</taxon>
        <taxon>50 kb inversion clade</taxon>
        <taxon>NPAAA clade</taxon>
        <taxon>Hologalegina</taxon>
        <taxon>IRL clade</taxon>
        <taxon>Fabeae</taxon>
        <taxon>Lathyrus</taxon>
    </lineage>
</organism>
<feature type="domain" description="ABC transmembrane type-1" evidence="16">
    <location>
        <begin position="944"/>
        <end position="1224"/>
    </location>
</feature>
<keyword evidence="6" id="KW-0677">Repeat</keyword>
<dbReference type="PANTHER" id="PTHR24223">
    <property type="entry name" value="ATP-BINDING CASSETTE SUB-FAMILY C"/>
    <property type="match status" value="1"/>
</dbReference>
<keyword evidence="10 14" id="KW-1133">Transmembrane helix</keyword>
<dbReference type="Gene3D" id="1.20.1560.10">
    <property type="entry name" value="ABC transporter type 1, transmembrane domain"/>
    <property type="match status" value="2"/>
</dbReference>
<evidence type="ECO:0000256" key="12">
    <source>
        <dbReference type="ARBA" id="ARBA00034018"/>
    </source>
</evidence>
<feature type="transmembrane region" description="Helical" evidence="14">
    <location>
        <begin position="40"/>
        <end position="60"/>
    </location>
</feature>
<dbReference type="CDD" id="cd18580">
    <property type="entry name" value="ABC_6TM_ABCC_D2"/>
    <property type="match status" value="1"/>
</dbReference>
<dbReference type="CDD" id="cd03250">
    <property type="entry name" value="ABCC_MRP_domain1"/>
    <property type="match status" value="1"/>
</dbReference>
<feature type="transmembrane region" description="Helical" evidence="14">
    <location>
        <begin position="1078"/>
        <end position="1096"/>
    </location>
</feature>
<dbReference type="InterPro" id="IPR027417">
    <property type="entry name" value="P-loop_NTPase"/>
</dbReference>
<dbReference type="GO" id="GO:0008559">
    <property type="term" value="F:ABC-type xenobiotic transporter activity"/>
    <property type="evidence" value="ECO:0007669"/>
    <property type="project" value="UniProtKB-EC"/>
</dbReference>
<comment type="subcellular location">
    <subcellularLocation>
        <location evidence="1">Membrane</location>
        <topology evidence="1">Multi-pass membrane protein</topology>
    </subcellularLocation>
</comment>
<dbReference type="FunFam" id="3.40.50.300:FF:000169">
    <property type="entry name" value="ABC transporter C family member 3"/>
    <property type="match status" value="1"/>
</dbReference>
<dbReference type="InterPro" id="IPR011527">
    <property type="entry name" value="ABC1_TM_dom"/>
</dbReference>
<keyword evidence="11 14" id="KW-0472">Membrane</keyword>
<evidence type="ECO:0000256" key="9">
    <source>
        <dbReference type="ARBA" id="ARBA00022967"/>
    </source>
</evidence>
<dbReference type="InterPro" id="IPR044746">
    <property type="entry name" value="ABCC_6TM_D1"/>
</dbReference>
<feature type="region of interest" description="Disordered" evidence="13">
    <location>
        <begin position="896"/>
        <end position="919"/>
    </location>
</feature>
<feature type="transmembrane region" description="Helical" evidence="14">
    <location>
        <begin position="981"/>
        <end position="1003"/>
    </location>
</feature>
<evidence type="ECO:0000256" key="8">
    <source>
        <dbReference type="ARBA" id="ARBA00022840"/>
    </source>
</evidence>
<feature type="domain" description="ABC transporter" evidence="15">
    <location>
        <begin position="630"/>
        <end position="853"/>
    </location>
</feature>
<evidence type="ECO:0000256" key="7">
    <source>
        <dbReference type="ARBA" id="ARBA00022741"/>
    </source>
</evidence>
<feature type="transmembrane region" description="Helical" evidence="14">
    <location>
        <begin position="314"/>
        <end position="334"/>
    </location>
</feature>
<dbReference type="Gramene" id="PSAT_LOCUS15026_t1">
    <property type="protein sequence ID" value="CAL5195345.1"/>
    <property type="gene ID" value="PSAT_LOCUS15026"/>
</dbReference>
<dbReference type="GO" id="GO:0016887">
    <property type="term" value="F:ATP hydrolysis activity"/>
    <property type="evidence" value="ECO:0007669"/>
    <property type="project" value="InterPro"/>
</dbReference>
<evidence type="ECO:0000313" key="17">
    <source>
        <dbReference type="EMBL" id="KAI5423164.1"/>
    </source>
</evidence>
<reference evidence="17 18" key="1">
    <citation type="journal article" date="2022" name="Nat. Genet.">
        <title>Improved pea reference genome and pan-genome highlight genomic features and evolutionary characteristics.</title>
        <authorList>
            <person name="Yang T."/>
            <person name="Liu R."/>
            <person name="Luo Y."/>
            <person name="Hu S."/>
            <person name="Wang D."/>
            <person name="Wang C."/>
            <person name="Pandey M.K."/>
            <person name="Ge S."/>
            <person name="Xu Q."/>
            <person name="Li N."/>
            <person name="Li G."/>
            <person name="Huang Y."/>
            <person name="Saxena R.K."/>
            <person name="Ji Y."/>
            <person name="Li M."/>
            <person name="Yan X."/>
            <person name="He Y."/>
            <person name="Liu Y."/>
            <person name="Wang X."/>
            <person name="Xiang C."/>
            <person name="Varshney R.K."/>
            <person name="Ding H."/>
            <person name="Gao S."/>
            <person name="Zong X."/>
        </authorList>
    </citation>
    <scope>NUCLEOTIDE SEQUENCE [LARGE SCALE GENOMIC DNA]</scope>
    <source>
        <strain evidence="17 18">cv. Zhongwan 6</strain>
    </source>
</reference>
<keyword evidence="5 14" id="KW-0812">Transmembrane</keyword>
<dbReference type="Proteomes" id="UP001058974">
    <property type="component" value="Chromosome 4"/>
</dbReference>
<evidence type="ECO:0000256" key="1">
    <source>
        <dbReference type="ARBA" id="ARBA00004141"/>
    </source>
</evidence>
<dbReference type="GO" id="GO:0016020">
    <property type="term" value="C:membrane"/>
    <property type="evidence" value="ECO:0007669"/>
    <property type="project" value="UniProtKB-SubCell"/>
</dbReference>
<evidence type="ECO:0000256" key="10">
    <source>
        <dbReference type="ARBA" id="ARBA00022989"/>
    </source>
</evidence>
<dbReference type="Pfam" id="PF00664">
    <property type="entry name" value="ABC_membrane"/>
    <property type="match status" value="2"/>
</dbReference>
<dbReference type="FunFam" id="1.20.1560.10:FF:000003">
    <property type="entry name" value="ABC transporter C family member 10"/>
    <property type="match status" value="1"/>
</dbReference>
<dbReference type="CDD" id="cd18579">
    <property type="entry name" value="ABC_6TM_ABCC_D1"/>
    <property type="match status" value="1"/>
</dbReference>
<evidence type="ECO:0000256" key="13">
    <source>
        <dbReference type="SAM" id="MobiDB-lite"/>
    </source>
</evidence>
<dbReference type="PROSITE" id="PS00211">
    <property type="entry name" value="ABC_TRANSPORTER_1"/>
    <property type="match status" value="1"/>
</dbReference>
<dbReference type="SUPFAM" id="SSF52540">
    <property type="entry name" value="P-loop containing nucleoside triphosphate hydrolases"/>
    <property type="match status" value="2"/>
</dbReference>